<name>A0AAW1QFX1_9CHLO</name>
<accession>A0AAW1QFX1</accession>
<sequence>MDTVLSYLGFSNRDMFSRWAVRLLYAGTSIVGLGLAALWALQEKLIYLPRLPGIPNDFPYLPDSFGLDYEDVELKAEDGTQLHGWFMWPRTWTAEDKKQRPVVLFFQENAGNMAFRLPFLRMLVRFLDCSVFAPSYRGYGLSKGKPTEAGLKQDAQASLDYLLQHPHINAKKIAVFGRSLGGAVAIQLLAANPHAAQALIIENTFTSIQDLAPKVMPMLRPFLGPGRPFNFLIRNNWNSFVELPKLAHLPIMMISSAQDELCPPEQMERLHGAVKAAGHCTWLSVDAHHMDAYEVAGPEYWPALIHFMQSQGLCNASQ</sequence>
<dbReference type="PANTHER" id="PTHR12277:SF81">
    <property type="entry name" value="PROTEIN ABHD13"/>
    <property type="match status" value="1"/>
</dbReference>
<proteinExistence type="predicted"/>
<dbReference type="InterPro" id="IPR022742">
    <property type="entry name" value="Hydrolase_4"/>
</dbReference>
<dbReference type="AlphaFoldDB" id="A0AAW1QFX1"/>
<comment type="caution">
    <text evidence="3">The sequence shown here is derived from an EMBL/GenBank/DDBJ whole genome shotgun (WGS) entry which is preliminary data.</text>
</comment>
<protein>
    <recommendedName>
        <fullName evidence="2">Serine aminopeptidase S33 domain-containing protein</fullName>
    </recommendedName>
</protein>
<dbReference type="SUPFAM" id="SSF53474">
    <property type="entry name" value="alpha/beta-Hydrolases"/>
    <property type="match status" value="1"/>
</dbReference>
<keyword evidence="4" id="KW-1185">Reference proteome</keyword>
<keyword evidence="1" id="KW-1133">Transmembrane helix</keyword>
<evidence type="ECO:0000313" key="3">
    <source>
        <dbReference type="EMBL" id="KAK9820327.1"/>
    </source>
</evidence>
<evidence type="ECO:0000313" key="4">
    <source>
        <dbReference type="Proteomes" id="UP001489004"/>
    </source>
</evidence>
<keyword evidence="1" id="KW-0812">Transmembrane</keyword>
<dbReference type="InterPro" id="IPR029058">
    <property type="entry name" value="AB_hydrolase_fold"/>
</dbReference>
<dbReference type="GO" id="GO:0008474">
    <property type="term" value="F:palmitoyl-(protein) hydrolase activity"/>
    <property type="evidence" value="ECO:0007669"/>
    <property type="project" value="TreeGrafter"/>
</dbReference>
<keyword evidence="1" id="KW-0472">Membrane</keyword>
<gene>
    <name evidence="3" type="ORF">WJX72_009019</name>
</gene>
<evidence type="ECO:0000259" key="2">
    <source>
        <dbReference type="Pfam" id="PF12146"/>
    </source>
</evidence>
<dbReference type="Proteomes" id="UP001489004">
    <property type="component" value="Unassembled WGS sequence"/>
</dbReference>
<evidence type="ECO:0000256" key="1">
    <source>
        <dbReference type="SAM" id="Phobius"/>
    </source>
</evidence>
<dbReference type="EMBL" id="JALJOR010000003">
    <property type="protein sequence ID" value="KAK9820327.1"/>
    <property type="molecule type" value="Genomic_DNA"/>
</dbReference>
<feature type="domain" description="Serine aminopeptidase S33" evidence="2">
    <location>
        <begin position="129"/>
        <end position="224"/>
    </location>
</feature>
<dbReference type="PANTHER" id="PTHR12277">
    <property type="entry name" value="ALPHA/BETA HYDROLASE DOMAIN-CONTAINING PROTEIN"/>
    <property type="match status" value="1"/>
</dbReference>
<dbReference type="Pfam" id="PF12146">
    <property type="entry name" value="Hydrolase_4"/>
    <property type="match status" value="1"/>
</dbReference>
<dbReference type="Gene3D" id="3.40.50.1820">
    <property type="entry name" value="alpha/beta hydrolase"/>
    <property type="match status" value="1"/>
</dbReference>
<feature type="transmembrane region" description="Helical" evidence="1">
    <location>
        <begin position="20"/>
        <end position="41"/>
    </location>
</feature>
<dbReference type="GO" id="GO:0016020">
    <property type="term" value="C:membrane"/>
    <property type="evidence" value="ECO:0007669"/>
    <property type="project" value="TreeGrafter"/>
</dbReference>
<organism evidence="3 4">
    <name type="scientific">[Myrmecia] bisecta</name>
    <dbReference type="NCBI Taxonomy" id="41462"/>
    <lineage>
        <taxon>Eukaryota</taxon>
        <taxon>Viridiplantae</taxon>
        <taxon>Chlorophyta</taxon>
        <taxon>core chlorophytes</taxon>
        <taxon>Trebouxiophyceae</taxon>
        <taxon>Trebouxiales</taxon>
        <taxon>Trebouxiaceae</taxon>
        <taxon>Myrmecia</taxon>
    </lineage>
</organism>
<reference evidence="3 4" key="1">
    <citation type="journal article" date="2024" name="Nat. Commun.">
        <title>Phylogenomics reveals the evolutionary origins of lichenization in chlorophyte algae.</title>
        <authorList>
            <person name="Puginier C."/>
            <person name="Libourel C."/>
            <person name="Otte J."/>
            <person name="Skaloud P."/>
            <person name="Haon M."/>
            <person name="Grisel S."/>
            <person name="Petersen M."/>
            <person name="Berrin J.G."/>
            <person name="Delaux P.M."/>
            <person name="Dal Grande F."/>
            <person name="Keller J."/>
        </authorList>
    </citation>
    <scope>NUCLEOTIDE SEQUENCE [LARGE SCALE GENOMIC DNA]</scope>
    <source>
        <strain evidence="3 4">SAG 2043</strain>
    </source>
</reference>